<proteinExistence type="predicted"/>
<gene>
    <name evidence="1" type="ORF">JV551A3_V1_1230052</name>
</gene>
<dbReference type="Proteomes" id="UP000294335">
    <property type="component" value="Unassembled WGS sequence"/>
</dbReference>
<name>A0AAQ1P9V9_9PSED</name>
<reference evidence="1 2" key="1">
    <citation type="submission" date="2018-02" db="EMBL/GenBank/DDBJ databases">
        <authorList>
            <person name="Dubost A."/>
        </authorList>
    </citation>
    <scope>NUCLEOTIDE SEQUENCE [LARGE SCALE GENOMIC DNA]</scope>
    <source>
        <strain evidence="2">JV551A3</strain>
    </source>
</reference>
<sequence>MAVGAGVGLRSPGPLCGPFATQGRSHRYSASFKVYAEPVGAALCRDGLRSSPGISNQKKVPTINCM</sequence>
<accession>A0AAQ1P9V9</accession>
<evidence type="ECO:0000313" key="2">
    <source>
        <dbReference type="Proteomes" id="UP000294335"/>
    </source>
</evidence>
<organism evidence="1 2">
    <name type="scientific">Pseudomonas inefficax</name>
    <dbReference type="NCBI Taxonomy" id="2078786"/>
    <lineage>
        <taxon>Bacteria</taxon>
        <taxon>Pseudomonadati</taxon>
        <taxon>Pseudomonadota</taxon>
        <taxon>Gammaproteobacteria</taxon>
        <taxon>Pseudomonadales</taxon>
        <taxon>Pseudomonadaceae</taxon>
        <taxon>Pseudomonas</taxon>
    </lineage>
</organism>
<dbReference type="EMBL" id="OPYN01000123">
    <property type="protein sequence ID" value="SPO61156.1"/>
    <property type="molecule type" value="Genomic_DNA"/>
</dbReference>
<dbReference type="AlphaFoldDB" id="A0AAQ1P9V9"/>
<protein>
    <submittedName>
        <fullName evidence="1">Uncharacterized protein</fullName>
    </submittedName>
</protein>
<comment type="caution">
    <text evidence="1">The sequence shown here is derived from an EMBL/GenBank/DDBJ whole genome shotgun (WGS) entry which is preliminary data.</text>
</comment>
<evidence type="ECO:0000313" key="1">
    <source>
        <dbReference type="EMBL" id="SPO61156.1"/>
    </source>
</evidence>
<keyword evidence="2" id="KW-1185">Reference proteome</keyword>